<dbReference type="Gene3D" id="3.30.190.20">
    <property type="match status" value="1"/>
</dbReference>
<feature type="zinc finger region" description="C4-type" evidence="17">
    <location>
        <begin position="345"/>
        <end position="372"/>
    </location>
</feature>
<dbReference type="InterPro" id="IPR027417">
    <property type="entry name" value="P-loop_NTPase"/>
</dbReference>
<accession>A0A455T0T6</accession>
<keyword evidence="7 17" id="KW-0228">DNA excision</keyword>
<dbReference type="GO" id="GO:0008270">
    <property type="term" value="F:zinc ion binding"/>
    <property type="evidence" value="ECO:0007669"/>
    <property type="project" value="UniProtKB-UniRule"/>
</dbReference>
<dbReference type="GO" id="GO:0009381">
    <property type="term" value="F:excinuclease ABC activity"/>
    <property type="evidence" value="ECO:0007669"/>
    <property type="project" value="UniProtKB-UniRule"/>
</dbReference>
<keyword evidence="9 17" id="KW-0862">Zinc</keyword>
<evidence type="ECO:0000256" key="13">
    <source>
        <dbReference type="ARBA" id="ARBA00023204"/>
    </source>
</evidence>
<evidence type="ECO:0000256" key="2">
    <source>
        <dbReference type="ARBA" id="ARBA00022490"/>
    </source>
</evidence>
<dbReference type="PANTHER" id="PTHR43152:SF3">
    <property type="entry name" value="UVRABC SYSTEM PROTEIN A"/>
    <property type="match status" value="1"/>
</dbReference>
<comment type="subcellular location">
    <subcellularLocation>
        <location evidence="1 17">Cytoplasm</location>
    </subcellularLocation>
</comment>
<dbReference type="PANTHER" id="PTHR43152">
    <property type="entry name" value="UVRABC SYSTEM PROTEIN A"/>
    <property type="match status" value="1"/>
</dbReference>
<dbReference type="AlphaFoldDB" id="A0A455T0T6"/>
<dbReference type="Gene3D" id="3.40.50.300">
    <property type="entry name" value="P-loop containing nucleotide triphosphate hydrolases"/>
    <property type="match status" value="3"/>
</dbReference>
<dbReference type="Pfam" id="PF17755">
    <property type="entry name" value="UvrA_DNA-bind"/>
    <property type="match status" value="1"/>
</dbReference>
<keyword evidence="11 17" id="KW-0267">Excision nuclease</keyword>
<keyword evidence="17" id="KW-0742">SOS response</keyword>
<protein>
    <recommendedName>
        <fullName evidence="15 17">UvrABC system protein A</fullName>
        <shortName evidence="17">UvrA protein</shortName>
    </recommendedName>
    <alternativeName>
        <fullName evidence="16 17">Excinuclease ABC subunit A</fullName>
    </alternativeName>
</protein>
<dbReference type="InterPro" id="IPR041552">
    <property type="entry name" value="UvrA_DNA-bd"/>
</dbReference>
<keyword evidence="10 17" id="KW-0067">ATP-binding</keyword>
<evidence type="ECO:0000256" key="11">
    <source>
        <dbReference type="ARBA" id="ARBA00022881"/>
    </source>
</evidence>
<comment type="subunit">
    <text evidence="17">Forms a heterotetramer with UvrB during the search for lesions.</text>
</comment>
<dbReference type="Pfam" id="PF17760">
    <property type="entry name" value="UvrA_inter"/>
    <property type="match status" value="1"/>
</dbReference>
<keyword evidence="3 17" id="KW-0479">Metal-binding</keyword>
<evidence type="ECO:0000256" key="10">
    <source>
        <dbReference type="ARBA" id="ARBA00022840"/>
    </source>
</evidence>
<dbReference type="HAMAP" id="MF_00205">
    <property type="entry name" value="UvrA"/>
    <property type="match status" value="1"/>
</dbReference>
<keyword evidence="5 17" id="KW-0547">Nucleotide-binding</keyword>
<dbReference type="Gene3D" id="1.10.8.280">
    <property type="entry name" value="ABC transporter ATPase domain-like"/>
    <property type="match status" value="1"/>
</dbReference>
<dbReference type="FunFam" id="1.20.1580.10:FF:000002">
    <property type="entry name" value="UvrABC system protein A"/>
    <property type="match status" value="1"/>
</dbReference>
<evidence type="ECO:0000256" key="9">
    <source>
        <dbReference type="ARBA" id="ARBA00022833"/>
    </source>
</evidence>
<dbReference type="FunFam" id="3.40.50.300:FF:000028">
    <property type="entry name" value="UvrABC system protein A"/>
    <property type="match status" value="1"/>
</dbReference>
<dbReference type="GO" id="GO:0016887">
    <property type="term" value="F:ATP hydrolysis activity"/>
    <property type="evidence" value="ECO:0007669"/>
    <property type="project" value="InterPro"/>
</dbReference>
<evidence type="ECO:0000256" key="8">
    <source>
        <dbReference type="ARBA" id="ARBA00022771"/>
    </source>
</evidence>
<feature type="region of interest" description="Disordered" evidence="18">
    <location>
        <begin position="546"/>
        <end position="574"/>
    </location>
</feature>
<feature type="binding site" evidence="17">
    <location>
        <begin position="774"/>
        <end position="781"/>
    </location>
    <ligand>
        <name>ATP</name>
        <dbReference type="ChEBI" id="CHEBI:30616"/>
    </ligand>
</feature>
<keyword evidence="6 17" id="KW-0227">DNA damage</keyword>
<sequence length="1082" mass="118957">MGIATVDKIVIRGAREHNLKNIDLTIPRDKLVVITGLSGSGKSSLAFDTIFAEGQRRYVESLSAYARQFLDKMDKPDVDHIDGLSPAISIDQKGVTHNPRSTVGTVTEIYDYLRLLYARVGHPHCPRCGREVSRQTVQQIVDAILQLPEGARIMLLAPLVQGRKGEYKHIFEEMRRSGYVRVRVDGTIYDLSENIELDKQKKHTIEVVVDRLVIRKGGRQATLSALAASQSDNKSEASSASSSAGERPALRRVAEEVAPYALSSRRPEPADQDGSGPGTGRQSAGGSSEGAAPSAAEEAAPDDVDAAFRQRLTDSLETTLKLGNGVALVSIVGGEEVLFSERFACVYCGISLPEIEPRTFSFNSPHGACPACTGLGTQRELDAELLVTNPDLTIREGAIALWSKMVNGSQWESAKLEALAKRFQIDLDRPWRDLSPEQQQLILYGSQEQLTIRYTPQHGQTRSYTVTFEGVIPALERRYRQTESELIREEIESYMSTRLCPECRGARLKPEALAVTVGGRNIVQVTRLSVKQAQRFFQELDAGPAPSLGVQPLTGGHSEDGEPHAPDPLAPIPPDEPLVKVRLSERERLIARQILKEIRARLQFLVDVGLDYLTLDRTAMSLSGGEAQRIRLATQIGSGLMGVLYILDEPSIGLHQRDNHRLINTLLRLRDLGNTVLVIEHDEDTMRAADYIIDIGPGAGEHGGQVVAAGTFDEVAAHPQSLTGAYLSGRRRIATPSQRRSGNGHFLTIVGARENNLKNITVRIPLGKLVAITGVSGSGKSSLMIDILYRKLAQVLHRAHEKPGAHERIEGIEYLDKVIDIDQSPIGRTPRSNPATYTNAFTGIRELFAQVPEARLRGYQPGRFSFNVKGGRCEACKGEGIVRIEMNFLPDVYVPCEVCKGKRYNREALEIRYKGKNIAEVLDMTVEDAMHFFEHVPAVYSKLKTLYDVGLGYIRLGQPATTLSGGEAQRVKLATELSRRATGRTLYLLDEPTTGLHFADIERLLNVLQRLVDAGNTVLVIEHNLDVIKCADWIIDLGPEGGDAGGEVIAEGTPEEVAMQERSYTGQFLRQLFAREGRAVSV</sequence>
<feature type="binding site" evidence="17">
    <location>
        <begin position="36"/>
        <end position="43"/>
    </location>
    <ligand>
        <name>ATP</name>
        <dbReference type="ChEBI" id="CHEBI:30616"/>
    </ligand>
</feature>
<evidence type="ECO:0000256" key="12">
    <source>
        <dbReference type="ARBA" id="ARBA00023125"/>
    </source>
</evidence>
<name>A0A455T0T6_9CHLR</name>
<evidence type="ECO:0000256" key="4">
    <source>
        <dbReference type="ARBA" id="ARBA00022737"/>
    </source>
</evidence>
<evidence type="ECO:0000256" key="15">
    <source>
        <dbReference type="ARBA" id="ARBA00039316"/>
    </source>
</evidence>
<evidence type="ECO:0000256" key="16">
    <source>
        <dbReference type="ARBA" id="ARBA00042156"/>
    </source>
</evidence>
<evidence type="ECO:0000313" key="20">
    <source>
        <dbReference type="EMBL" id="BBH92812.1"/>
    </source>
</evidence>
<proteinExistence type="inferred from homology"/>
<dbReference type="InterPro" id="IPR003439">
    <property type="entry name" value="ABC_transporter-like_ATP-bd"/>
</dbReference>
<dbReference type="SUPFAM" id="SSF52540">
    <property type="entry name" value="P-loop containing nucleoside triphosphate hydrolases"/>
    <property type="match status" value="3"/>
</dbReference>
<dbReference type="PROSITE" id="PS00211">
    <property type="entry name" value="ABC_TRANSPORTER_1"/>
    <property type="match status" value="2"/>
</dbReference>
<feature type="region of interest" description="Disordered" evidence="18">
    <location>
        <begin position="225"/>
        <end position="302"/>
    </location>
</feature>
<dbReference type="InterPro" id="IPR017871">
    <property type="entry name" value="ABC_transporter-like_CS"/>
</dbReference>
<evidence type="ECO:0000256" key="6">
    <source>
        <dbReference type="ARBA" id="ARBA00022763"/>
    </source>
</evidence>
<dbReference type="SMART" id="SM00382">
    <property type="entry name" value="AAA"/>
    <property type="match status" value="2"/>
</dbReference>
<keyword evidence="8 17" id="KW-0863">Zinc-finger</keyword>
<dbReference type="InterPro" id="IPR003593">
    <property type="entry name" value="AAA+_ATPase"/>
</dbReference>
<dbReference type="EMBL" id="AP019377">
    <property type="protein sequence ID" value="BBH92812.1"/>
    <property type="molecule type" value="Genomic_DNA"/>
</dbReference>
<evidence type="ECO:0000256" key="17">
    <source>
        <dbReference type="HAMAP-Rule" id="MF_00205"/>
    </source>
</evidence>
<dbReference type="GO" id="GO:0009432">
    <property type="term" value="P:SOS response"/>
    <property type="evidence" value="ECO:0007669"/>
    <property type="project" value="UniProtKB-UniRule"/>
</dbReference>
<comment type="function">
    <text evidence="17">The UvrABC repair system catalyzes the recognition and processing of DNA lesions. UvrA is an ATPase and a DNA-binding protein. A damage recognition complex composed of 2 UvrA and 2 UvrB subunits scans DNA for abnormalities. When the presence of a lesion has been verified by UvrB, the UvrA molecules dissociate.</text>
</comment>
<dbReference type="GO" id="GO:0003677">
    <property type="term" value="F:DNA binding"/>
    <property type="evidence" value="ECO:0007669"/>
    <property type="project" value="UniProtKB-UniRule"/>
</dbReference>
<comment type="similarity">
    <text evidence="14 17">Belongs to the ABC transporter superfamily. UvrA family.</text>
</comment>
<keyword evidence="4 17" id="KW-0677">Repeat</keyword>
<evidence type="ECO:0000256" key="14">
    <source>
        <dbReference type="ARBA" id="ARBA00038000"/>
    </source>
</evidence>
<evidence type="ECO:0000256" key="1">
    <source>
        <dbReference type="ARBA" id="ARBA00004496"/>
    </source>
</evidence>
<feature type="compositionally biased region" description="Low complexity" evidence="18">
    <location>
        <begin position="284"/>
        <end position="298"/>
    </location>
</feature>
<dbReference type="PROSITE" id="PS50893">
    <property type="entry name" value="ABC_TRANSPORTER_2"/>
    <property type="match status" value="1"/>
</dbReference>
<dbReference type="FunFam" id="3.40.50.300:FF:000272">
    <property type="entry name" value="UvrABC system protein A"/>
    <property type="match status" value="1"/>
</dbReference>
<evidence type="ECO:0000256" key="18">
    <source>
        <dbReference type="SAM" id="MobiDB-lite"/>
    </source>
</evidence>
<dbReference type="CDD" id="cd03271">
    <property type="entry name" value="ABC_UvrA_II"/>
    <property type="match status" value="1"/>
</dbReference>
<dbReference type="NCBIfam" id="NF001503">
    <property type="entry name" value="PRK00349.1"/>
    <property type="match status" value="1"/>
</dbReference>
<dbReference type="NCBIfam" id="TIGR00630">
    <property type="entry name" value="uvra"/>
    <property type="match status" value="1"/>
</dbReference>
<dbReference type="CDD" id="cd03270">
    <property type="entry name" value="ABC_UvrA_I"/>
    <property type="match status" value="1"/>
</dbReference>
<evidence type="ECO:0000256" key="5">
    <source>
        <dbReference type="ARBA" id="ARBA00022741"/>
    </source>
</evidence>
<dbReference type="GO" id="GO:0005737">
    <property type="term" value="C:cytoplasm"/>
    <property type="evidence" value="ECO:0007669"/>
    <property type="project" value="UniProtKB-SubCell"/>
</dbReference>
<dbReference type="GO" id="GO:0006289">
    <property type="term" value="P:nucleotide-excision repair"/>
    <property type="evidence" value="ECO:0007669"/>
    <property type="project" value="UniProtKB-UniRule"/>
</dbReference>
<keyword evidence="2 17" id="KW-0963">Cytoplasm</keyword>
<gene>
    <name evidence="17" type="primary">uvrA</name>
    <name evidence="20" type="ORF">KTA_10110</name>
</gene>
<evidence type="ECO:0000256" key="3">
    <source>
        <dbReference type="ARBA" id="ARBA00022723"/>
    </source>
</evidence>
<feature type="compositionally biased region" description="Low complexity" evidence="18">
    <location>
        <begin position="225"/>
        <end position="244"/>
    </location>
</feature>
<dbReference type="GO" id="GO:0009380">
    <property type="term" value="C:excinuclease repair complex"/>
    <property type="evidence" value="ECO:0007669"/>
    <property type="project" value="InterPro"/>
</dbReference>
<dbReference type="InterPro" id="IPR004602">
    <property type="entry name" value="UvrA"/>
</dbReference>
<dbReference type="InterPro" id="IPR041102">
    <property type="entry name" value="UvrA_inter"/>
</dbReference>
<evidence type="ECO:0000259" key="19">
    <source>
        <dbReference type="PROSITE" id="PS50893"/>
    </source>
</evidence>
<organism evidence="20">
    <name type="scientific">Thermogemmatispora argillosa</name>
    <dbReference type="NCBI Taxonomy" id="2045280"/>
    <lineage>
        <taxon>Bacteria</taxon>
        <taxon>Bacillati</taxon>
        <taxon>Chloroflexota</taxon>
        <taxon>Ktedonobacteria</taxon>
        <taxon>Thermogemmatisporales</taxon>
        <taxon>Thermogemmatisporaceae</taxon>
        <taxon>Thermogemmatispora</taxon>
    </lineage>
</organism>
<feature type="zinc finger region" description="C4-type" evidence="17">
    <location>
        <begin position="873"/>
        <end position="899"/>
    </location>
</feature>
<keyword evidence="13 17" id="KW-0234">DNA repair</keyword>
<dbReference type="Gene3D" id="1.20.1580.10">
    <property type="entry name" value="ABC transporter ATPase like domain"/>
    <property type="match status" value="2"/>
</dbReference>
<reference evidence="20" key="1">
    <citation type="submission" date="2018-12" db="EMBL/GenBank/DDBJ databases">
        <title>Novel natural products biosynthetic potential of the class Ktedonobacteria.</title>
        <authorList>
            <person name="Zheng Y."/>
            <person name="Saitou A."/>
            <person name="Wang C.M."/>
            <person name="Toyoda A."/>
            <person name="Minakuchi Y."/>
            <person name="Sekiguchi Y."/>
            <person name="Ueda K."/>
            <person name="Takano H."/>
            <person name="Sakai Y."/>
            <person name="Yokota A."/>
            <person name="Yabe S."/>
        </authorList>
    </citation>
    <scope>NUCLEOTIDE SEQUENCE</scope>
    <source>
        <strain evidence="20">A3-2</strain>
    </source>
</reference>
<dbReference type="GO" id="GO:0005524">
    <property type="term" value="F:ATP binding"/>
    <property type="evidence" value="ECO:0007669"/>
    <property type="project" value="UniProtKB-UniRule"/>
</dbReference>
<evidence type="ECO:0000256" key="7">
    <source>
        <dbReference type="ARBA" id="ARBA00022769"/>
    </source>
</evidence>
<feature type="domain" description="ABC transporter" evidence="19">
    <location>
        <begin position="739"/>
        <end position="1070"/>
    </location>
</feature>
<keyword evidence="12 17" id="KW-0238">DNA-binding</keyword>